<proteinExistence type="inferred from homology"/>
<name>A0A1M7K739_9GAMM</name>
<dbReference type="InterPro" id="IPR002347">
    <property type="entry name" value="SDR_fam"/>
</dbReference>
<evidence type="ECO:0000313" key="7">
    <source>
        <dbReference type="Proteomes" id="UP000321726"/>
    </source>
</evidence>
<dbReference type="Gene3D" id="3.40.50.720">
    <property type="entry name" value="NAD(P)-binding Rossmann-like Domain"/>
    <property type="match status" value="1"/>
</dbReference>
<dbReference type="AlphaFoldDB" id="A0A1M7K739"/>
<dbReference type="GO" id="GO:0016020">
    <property type="term" value="C:membrane"/>
    <property type="evidence" value="ECO:0007669"/>
    <property type="project" value="TreeGrafter"/>
</dbReference>
<gene>
    <name evidence="4" type="ORF">HCU01_29350</name>
    <name evidence="5" type="ORF">SAMN05660971_03379</name>
</gene>
<evidence type="ECO:0000313" key="5">
    <source>
        <dbReference type="EMBL" id="SHM61132.1"/>
    </source>
</evidence>
<dbReference type="PROSITE" id="PS00061">
    <property type="entry name" value="ADH_SHORT"/>
    <property type="match status" value="1"/>
</dbReference>
<reference evidence="4 7" key="2">
    <citation type="submission" date="2019-07" db="EMBL/GenBank/DDBJ databases">
        <title>Whole genome shotgun sequence of Halomonas cupida NBRC 102219.</title>
        <authorList>
            <person name="Hosoyama A."/>
            <person name="Uohara A."/>
            <person name="Ohji S."/>
            <person name="Ichikawa N."/>
        </authorList>
    </citation>
    <scope>NUCLEOTIDE SEQUENCE [LARGE SCALE GENOMIC DNA]</scope>
    <source>
        <strain evidence="4 7">NBRC 102219</strain>
    </source>
</reference>
<evidence type="ECO:0000256" key="1">
    <source>
        <dbReference type="ARBA" id="ARBA00006484"/>
    </source>
</evidence>
<reference evidence="5 6" key="1">
    <citation type="submission" date="2016-11" db="EMBL/GenBank/DDBJ databases">
        <authorList>
            <person name="Jaros S."/>
            <person name="Januszkiewicz K."/>
            <person name="Wedrychowicz H."/>
        </authorList>
    </citation>
    <scope>NUCLEOTIDE SEQUENCE [LARGE SCALE GENOMIC DNA]</scope>
    <source>
        <strain evidence="5 6">DSM 4740</strain>
    </source>
</reference>
<dbReference type="SUPFAM" id="SSF51735">
    <property type="entry name" value="NAD(P)-binding Rossmann-fold domains"/>
    <property type="match status" value="1"/>
</dbReference>
<evidence type="ECO:0000256" key="2">
    <source>
        <dbReference type="ARBA" id="ARBA00023002"/>
    </source>
</evidence>
<protein>
    <submittedName>
        <fullName evidence="4 5">Oxidoreductase</fullName>
    </submittedName>
</protein>
<dbReference type="EMBL" id="FRCA01000010">
    <property type="protein sequence ID" value="SHM61132.1"/>
    <property type="molecule type" value="Genomic_DNA"/>
</dbReference>
<keyword evidence="7" id="KW-1185">Reference proteome</keyword>
<dbReference type="Proteomes" id="UP000321726">
    <property type="component" value="Unassembled WGS sequence"/>
</dbReference>
<accession>A0A1M7K739</accession>
<evidence type="ECO:0000313" key="4">
    <source>
        <dbReference type="EMBL" id="GEN24986.1"/>
    </source>
</evidence>
<evidence type="ECO:0000313" key="6">
    <source>
        <dbReference type="Proteomes" id="UP000184123"/>
    </source>
</evidence>
<dbReference type="PANTHER" id="PTHR44196:SF1">
    <property type="entry name" value="DEHYDROGENASE_REDUCTASE SDR FAMILY MEMBER 7B"/>
    <property type="match status" value="1"/>
</dbReference>
<organism evidence="5 6">
    <name type="scientific">Halomonas cupida</name>
    <dbReference type="NCBI Taxonomy" id="44933"/>
    <lineage>
        <taxon>Bacteria</taxon>
        <taxon>Pseudomonadati</taxon>
        <taxon>Pseudomonadota</taxon>
        <taxon>Gammaproteobacteria</taxon>
        <taxon>Oceanospirillales</taxon>
        <taxon>Halomonadaceae</taxon>
        <taxon>Halomonas</taxon>
    </lineage>
</organism>
<dbReference type="PRINTS" id="PR00080">
    <property type="entry name" value="SDRFAMILY"/>
</dbReference>
<keyword evidence="2" id="KW-0560">Oxidoreductase</keyword>
<dbReference type="GO" id="GO:0016491">
    <property type="term" value="F:oxidoreductase activity"/>
    <property type="evidence" value="ECO:0007669"/>
    <property type="project" value="UniProtKB-KW"/>
</dbReference>
<sequence>MAELITLGHEPIEDETVKTSENTILITGGGSGIGRELARRFNELGNTVIVAGRHQETLEETIADRQDMHAMVVDIEDPEAIMAFVDRVVVEHPSLNVLINNAGIMRREDLSRPRDLSDSEQTVITNLLGPIRLTNALTDHLVNQPDAAIVNVTSGLAFVPMSGTPTYNATKAALHSYTVSLREQLKGKVELIELAPPAVQTELTPGQSTREGYMPLADFIDEVMMLFREQPTPREILVERVNFLRWAERDGHFDHAVEMLSALSAGTSRHETTGQVEESHS</sequence>
<dbReference type="PRINTS" id="PR00081">
    <property type="entry name" value="GDHRDH"/>
</dbReference>
<dbReference type="Proteomes" id="UP000184123">
    <property type="component" value="Unassembled WGS sequence"/>
</dbReference>
<dbReference type="EMBL" id="BJXU01000121">
    <property type="protein sequence ID" value="GEN24986.1"/>
    <property type="molecule type" value="Genomic_DNA"/>
</dbReference>
<evidence type="ECO:0000256" key="3">
    <source>
        <dbReference type="RuleBase" id="RU000363"/>
    </source>
</evidence>
<dbReference type="STRING" id="44933.SAMN05660971_03379"/>
<comment type="similarity">
    <text evidence="1 3">Belongs to the short-chain dehydrogenases/reductases (SDR) family.</text>
</comment>
<dbReference type="PANTHER" id="PTHR44196">
    <property type="entry name" value="DEHYDROGENASE/REDUCTASE SDR FAMILY MEMBER 7B"/>
    <property type="match status" value="1"/>
</dbReference>
<dbReference type="InterPro" id="IPR036291">
    <property type="entry name" value="NAD(P)-bd_dom_sf"/>
</dbReference>
<dbReference type="Pfam" id="PF00106">
    <property type="entry name" value="adh_short"/>
    <property type="match status" value="1"/>
</dbReference>
<dbReference type="InterPro" id="IPR020904">
    <property type="entry name" value="Sc_DH/Rdtase_CS"/>
</dbReference>